<name>A0A7S3T3R0_EMIHU</name>
<dbReference type="PROSITE" id="PS50096">
    <property type="entry name" value="IQ"/>
    <property type="match status" value="1"/>
</dbReference>
<protein>
    <submittedName>
        <fullName evidence="1">Uncharacterized protein</fullName>
    </submittedName>
</protein>
<accession>A0A7S3T3R0</accession>
<evidence type="ECO:0000313" key="1">
    <source>
        <dbReference type="EMBL" id="CAE0573131.1"/>
    </source>
</evidence>
<dbReference type="AlphaFoldDB" id="A0A7S3T3R0"/>
<reference evidence="1" key="1">
    <citation type="submission" date="2021-01" db="EMBL/GenBank/DDBJ databases">
        <authorList>
            <person name="Corre E."/>
            <person name="Pelletier E."/>
            <person name="Niang G."/>
            <person name="Scheremetjew M."/>
            <person name="Finn R."/>
            <person name="Kale V."/>
            <person name="Holt S."/>
            <person name="Cochrane G."/>
            <person name="Meng A."/>
            <person name="Brown T."/>
            <person name="Cohen L."/>
        </authorList>
    </citation>
    <scope>NUCLEOTIDE SEQUENCE</scope>
    <source>
        <strain evidence="1">379</strain>
    </source>
</reference>
<gene>
    <name evidence="1" type="ORF">EHUX00137_LOCUS31779</name>
</gene>
<sequence length="306" mass="31633">MSEITLSDSLSWSAQSWPGFDAVPAEDGSYTFVTPPLTTSCLIDACLDREACVIQAAARGRAARGAAQRREQQAHAWHKSARFATALVGAGTVLAVILAGRMVQTSVPASAPPLLPPAPPPCMLLLPPDYDAVDKDGVAISVTSKLLSHLWACVAALLFAIAWCASSETAMEPPVAGSGLATDGSSGLATDSSSAETKAFVADKGAGGRRGRIKSAILPEIGAAHAGAFPTPRVVPPAAGCATRESILRSAHLAASTAGIAALSYPAFRAHCKGSGVSRKCESALWREYKDATLDEKLRRGRGARC</sequence>
<dbReference type="EMBL" id="HBIR01040722">
    <property type="protein sequence ID" value="CAE0573131.1"/>
    <property type="molecule type" value="Transcribed_RNA"/>
</dbReference>
<organism evidence="1">
    <name type="scientific">Emiliania huxleyi</name>
    <name type="common">Coccolithophore</name>
    <name type="synonym">Pontosphaera huxleyi</name>
    <dbReference type="NCBI Taxonomy" id="2903"/>
    <lineage>
        <taxon>Eukaryota</taxon>
        <taxon>Haptista</taxon>
        <taxon>Haptophyta</taxon>
        <taxon>Prymnesiophyceae</taxon>
        <taxon>Isochrysidales</taxon>
        <taxon>Noelaerhabdaceae</taxon>
        <taxon>Emiliania</taxon>
    </lineage>
</organism>
<proteinExistence type="predicted"/>